<feature type="compositionally biased region" description="Low complexity" evidence="1">
    <location>
        <begin position="145"/>
        <end position="168"/>
    </location>
</feature>
<sequence length="252" mass="25059">MLSLVSSPARRLPLAGAPQRRRAPLPRRCPPRAADSGTPPQPLDSSSGVPEGWQDEWESRSGSSAPAAGSFPVGTPTPGSVPTNAGGELPESYHDEWQSGTRGGGVSSWTKNAGGPGPASGTVDMSSGRSRERDPADEVPDANVSQPNSAPASSPSSSSSSAPAQASPTGASNEVGRDELYTADAVPDAGLSDPAIEGSTTSSLNMDALDRSLAGGLGARDSAAAGITEDAASPAEGGMGGVGEAADVRDVE</sequence>
<evidence type="ECO:0000256" key="1">
    <source>
        <dbReference type="SAM" id="MobiDB-lite"/>
    </source>
</evidence>
<dbReference type="AlphaFoldDB" id="A0A836BQM1"/>
<organism evidence="2 3">
    <name type="scientific">Edaphochlamys debaryana</name>
    <dbReference type="NCBI Taxonomy" id="47281"/>
    <lineage>
        <taxon>Eukaryota</taxon>
        <taxon>Viridiplantae</taxon>
        <taxon>Chlorophyta</taxon>
        <taxon>core chlorophytes</taxon>
        <taxon>Chlorophyceae</taxon>
        <taxon>CS clade</taxon>
        <taxon>Chlamydomonadales</taxon>
        <taxon>Chlamydomonadales incertae sedis</taxon>
        <taxon>Edaphochlamys</taxon>
    </lineage>
</organism>
<reference evidence="2" key="1">
    <citation type="journal article" date="2020" name="bioRxiv">
        <title>Comparative genomics of Chlamydomonas.</title>
        <authorList>
            <person name="Craig R.J."/>
            <person name="Hasan A.R."/>
            <person name="Ness R.W."/>
            <person name="Keightley P.D."/>
        </authorList>
    </citation>
    <scope>NUCLEOTIDE SEQUENCE</scope>
    <source>
        <strain evidence="2">CCAP 11/70</strain>
    </source>
</reference>
<evidence type="ECO:0000313" key="3">
    <source>
        <dbReference type="Proteomes" id="UP000612055"/>
    </source>
</evidence>
<accession>A0A836BQM1</accession>
<keyword evidence="3" id="KW-1185">Reference proteome</keyword>
<gene>
    <name evidence="2" type="ORF">HYH03_016062</name>
</gene>
<dbReference type="Proteomes" id="UP000612055">
    <property type="component" value="Unassembled WGS sequence"/>
</dbReference>
<dbReference type="EMBL" id="JAEHOE010000134">
    <property type="protein sequence ID" value="KAG2485172.1"/>
    <property type="molecule type" value="Genomic_DNA"/>
</dbReference>
<protein>
    <submittedName>
        <fullName evidence="2">Uncharacterized protein</fullName>
    </submittedName>
</protein>
<proteinExistence type="predicted"/>
<name>A0A836BQM1_9CHLO</name>
<feature type="region of interest" description="Disordered" evidence="1">
    <location>
        <begin position="225"/>
        <end position="252"/>
    </location>
</feature>
<evidence type="ECO:0000313" key="2">
    <source>
        <dbReference type="EMBL" id="KAG2485172.1"/>
    </source>
</evidence>
<feature type="compositionally biased region" description="Low complexity" evidence="1">
    <location>
        <begin position="60"/>
        <end position="83"/>
    </location>
</feature>
<feature type="compositionally biased region" description="Low complexity" evidence="1">
    <location>
        <begin position="8"/>
        <end position="18"/>
    </location>
</feature>
<feature type="region of interest" description="Disordered" evidence="1">
    <location>
        <begin position="1"/>
        <end position="207"/>
    </location>
</feature>
<comment type="caution">
    <text evidence="2">The sequence shown here is derived from an EMBL/GenBank/DDBJ whole genome shotgun (WGS) entry which is preliminary data.</text>
</comment>